<sequence length="888" mass="97018">MAPWPELENAQPNPGKYVEGTTSPQSTSPGKGKETNKNDTGAPVTKIELLPSYSTVALIDEPAEVADPWDLPELRDTGIKWSERDTKGKILCVFQGIGKFILLLGFLYFFVCSLDVLSSAFQLVGGKVAGQFFSNNSIMSNPVAGLVIGVLVTVLVQSSSTSSSIVVSMVASSLLTVRAAIPIIMGANIGTSITNTIVALMQAGDRNEFRRAFAGATVHDFFNWLSVLVLLPLEAATHYLEILTDLVVETFQFKNGEDAPALLKVITDPFTKLIIQLDKKVLNDIAMNAEAAKNKSLINIWCKTFTNVTQMNVTVPSPENCTSSSLCWLDGLNVWTTKNVTFRENIAKCQHIFVDSNLPDLAVGVILLLVSLLVLCGCLIMIVKLLGSVLRGQVAVVIKKTLNTDFPFPFAWVTGYLAILVGAGMTFIVQSSSVFTSAMTPLIGIGVITIERAYPLTLGSNIGTTTTAILAALASPGNTLRSSLQIALCHFFFNISGIVLWYPIPFTRLPIRLAKGLGTVSAEYRWFAVFYLFFFFFLTPLAVFGLSLAGWPVLVGVGVPIVFLILVVVVLNVLQSRCSRILPGKLQTWNFLPLWMHSLKPWDDLLSLLSGCCRNRCCLCCRLCCRTCCLLCGCPSCCRCSRCCQNLDQEPELPIKAPEAFDNVAMSQEAQDGPPQAQGEIALCHFFFNISGIVLWYPIPFTRLPIRLAKGLGTVSAEYRWFAVFYLFFFFFLTPLAVFGLSLAGWPVLVGVGVPIVFLILVVVVLNVLQSRCSRILPGKLQTWNFLPLWMHSLKPWDDLLSLLSGCCRNRCCLCCRLCCRTCCLLCGCPSCCRCSRCCQNLDQEPELPIKAPEAFDNVAMSQEAQDGPPQAQGEAPGTKSTSSSTAL</sequence>
<feature type="region of interest" description="Disordered" evidence="20">
    <location>
        <begin position="1"/>
        <end position="41"/>
    </location>
</feature>
<evidence type="ECO:0000256" key="19">
    <source>
        <dbReference type="ARBA" id="ARBA00034091"/>
    </source>
</evidence>
<dbReference type="CTD" id="10568"/>
<dbReference type="PANTHER" id="PTHR10010:SF23">
    <property type="entry name" value="SODIUM-DEPENDENT PHOSPHATE TRANSPORT PROTEIN 2B"/>
    <property type="match status" value="1"/>
</dbReference>
<dbReference type="GO" id="GO:0044341">
    <property type="term" value="P:sodium-dependent phosphate transport"/>
    <property type="evidence" value="ECO:0007669"/>
    <property type="project" value="InterPro"/>
</dbReference>
<keyword evidence="4" id="KW-0813">Transport</keyword>
<feature type="transmembrane region" description="Helical" evidence="21">
    <location>
        <begin position="361"/>
        <end position="387"/>
    </location>
</feature>
<evidence type="ECO:0000256" key="7">
    <source>
        <dbReference type="ARBA" id="ARBA00022847"/>
    </source>
</evidence>
<keyword evidence="11 21" id="KW-0472">Membrane</keyword>
<evidence type="ECO:0000256" key="3">
    <source>
        <dbReference type="ARBA" id="ARBA00020024"/>
    </source>
</evidence>
<evidence type="ECO:0000256" key="6">
    <source>
        <dbReference type="ARBA" id="ARBA00022692"/>
    </source>
</evidence>
<dbReference type="KEGG" id="umr:103658447"/>
<keyword evidence="5" id="KW-1003">Cell membrane</keyword>
<dbReference type="GO" id="GO:0030643">
    <property type="term" value="P:intracellular phosphate ion homeostasis"/>
    <property type="evidence" value="ECO:0007669"/>
    <property type="project" value="TreeGrafter"/>
</dbReference>
<evidence type="ECO:0000256" key="13">
    <source>
        <dbReference type="ARBA" id="ARBA00023180"/>
    </source>
</evidence>
<keyword evidence="8 21" id="KW-1133">Transmembrane helix</keyword>
<evidence type="ECO:0000256" key="9">
    <source>
        <dbReference type="ARBA" id="ARBA00023053"/>
    </source>
</evidence>
<dbReference type="NCBIfam" id="NF037997">
    <property type="entry name" value="Na_Pi_symport"/>
    <property type="match status" value="1"/>
</dbReference>
<dbReference type="GO" id="GO:0005436">
    <property type="term" value="F:sodium:phosphate symporter activity"/>
    <property type="evidence" value="ECO:0007669"/>
    <property type="project" value="InterPro"/>
</dbReference>
<dbReference type="AlphaFoldDB" id="A0A8M1FG14"/>
<keyword evidence="12" id="KW-1015">Disulfide bond</keyword>
<dbReference type="RefSeq" id="XP_040480852.1">
    <property type="nucleotide sequence ID" value="XM_040624918.1"/>
</dbReference>
<dbReference type="GO" id="GO:0005903">
    <property type="term" value="C:brush border"/>
    <property type="evidence" value="ECO:0007669"/>
    <property type="project" value="TreeGrafter"/>
</dbReference>
<reference evidence="23" key="1">
    <citation type="submission" date="2025-08" db="UniProtKB">
        <authorList>
            <consortium name="RefSeq"/>
        </authorList>
    </citation>
    <scope>IDENTIFICATION</scope>
    <source>
        <tissue evidence="23">Whole blood</tissue>
    </source>
</reference>
<evidence type="ECO:0000256" key="15">
    <source>
        <dbReference type="ARBA" id="ARBA00029612"/>
    </source>
</evidence>
<dbReference type="InterPro" id="IPR003841">
    <property type="entry name" value="Na/Pi_transpt"/>
</dbReference>
<evidence type="ECO:0000256" key="18">
    <source>
        <dbReference type="ARBA" id="ARBA00034042"/>
    </source>
</evidence>
<feature type="region of interest" description="Disordered" evidence="20">
    <location>
        <begin position="861"/>
        <end position="888"/>
    </location>
</feature>
<dbReference type="GO" id="GO:0016324">
    <property type="term" value="C:apical plasma membrane"/>
    <property type="evidence" value="ECO:0007669"/>
    <property type="project" value="UniProtKB-SubCell"/>
</dbReference>
<feature type="transmembrane region" description="Helical" evidence="21">
    <location>
        <begin position="719"/>
        <end position="741"/>
    </location>
</feature>
<evidence type="ECO:0000256" key="17">
    <source>
        <dbReference type="ARBA" id="ARBA00031843"/>
    </source>
</evidence>
<keyword evidence="14" id="KW-0739">Sodium transport</keyword>
<evidence type="ECO:0000256" key="5">
    <source>
        <dbReference type="ARBA" id="ARBA00022475"/>
    </source>
</evidence>
<comment type="subcellular location">
    <subcellularLocation>
        <location evidence="1">Apical cell membrane</location>
        <topology evidence="1">Multi-pass membrane protein</topology>
    </subcellularLocation>
</comment>
<dbReference type="PANTHER" id="PTHR10010">
    <property type="entry name" value="SOLUTE CARRIER FAMILY 34 SODIUM PHOSPHATE , MEMBER 2-RELATED"/>
    <property type="match status" value="1"/>
</dbReference>
<evidence type="ECO:0000313" key="22">
    <source>
        <dbReference type="Proteomes" id="UP000261680"/>
    </source>
</evidence>
<evidence type="ECO:0000313" key="23">
    <source>
        <dbReference type="RefSeq" id="XP_040480852.1"/>
    </source>
</evidence>
<dbReference type="OrthoDB" id="76259at2759"/>
<evidence type="ECO:0000256" key="4">
    <source>
        <dbReference type="ARBA" id="ARBA00022448"/>
    </source>
</evidence>
<gene>
    <name evidence="23" type="primary">SLC34A2</name>
</gene>
<feature type="transmembrane region" description="Helical" evidence="21">
    <location>
        <begin position="408"/>
        <end position="429"/>
    </location>
</feature>
<evidence type="ECO:0000256" key="16">
    <source>
        <dbReference type="ARBA" id="ARBA00029768"/>
    </source>
</evidence>
<keyword evidence="6 21" id="KW-0812">Transmembrane</keyword>
<keyword evidence="9" id="KW-0915">Sodium</keyword>
<dbReference type="NCBIfam" id="TIGR01013">
    <property type="entry name" value="2a58"/>
    <property type="match status" value="1"/>
</dbReference>
<keyword evidence="10" id="KW-0406">Ion transport</keyword>
<comment type="similarity">
    <text evidence="2">Belongs to the SLC34A transporter family.</text>
</comment>
<dbReference type="GO" id="GO:0031982">
    <property type="term" value="C:vesicle"/>
    <property type="evidence" value="ECO:0007669"/>
    <property type="project" value="TreeGrafter"/>
</dbReference>
<evidence type="ECO:0000256" key="20">
    <source>
        <dbReference type="SAM" id="MobiDB-lite"/>
    </source>
</evidence>
<evidence type="ECO:0000256" key="11">
    <source>
        <dbReference type="ARBA" id="ARBA00023136"/>
    </source>
</evidence>
<evidence type="ECO:0000256" key="21">
    <source>
        <dbReference type="SAM" id="Phobius"/>
    </source>
</evidence>
<organism evidence="22 23">
    <name type="scientific">Ursus maritimus</name>
    <name type="common">Polar bear</name>
    <name type="synonym">Thalarctos maritimus</name>
    <dbReference type="NCBI Taxonomy" id="29073"/>
    <lineage>
        <taxon>Eukaryota</taxon>
        <taxon>Metazoa</taxon>
        <taxon>Chordata</taxon>
        <taxon>Craniata</taxon>
        <taxon>Vertebrata</taxon>
        <taxon>Euteleostomi</taxon>
        <taxon>Mammalia</taxon>
        <taxon>Eutheria</taxon>
        <taxon>Laurasiatheria</taxon>
        <taxon>Carnivora</taxon>
        <taxon>Caniformia</taxon>
        <taxon>Ursidae</taxon>
        <taxon>Ursus</taxon>
    </lineage>
</organism>
<keyword evidence="13" id="KW-0325">Glycoprotein</keyword>
<proteinExistence type="inferred from homology"/>
<feature type="transmembrane region" description="Helical" evidence="21">
    <location>
        <begin position="484"/>
        <end position="504"/>
    </location>
</feature>
<feature type="transmembrane region" description="Helical" evidence="21">
    <location>
        <begin position="524"/>
        <end position="547"/>
    </location>
</feature>
<keyword evidence="7" id="KW-0769">Symport</keyword>
<evidence type="ECO:0000256" key="8">
    <source>
        <dbReference type="ARBA" id="ARBA00022989"/>
    </source>
</evidence>
<feature type="transmembrane region" description="Helical" evidence="21">
    <location>
        <begin position="138"/>
        <end position="156"/>
    </location>
</feature>
<protein>
    <recommendedName>
        <fullName evidence="3">Sodium-dependent phosphate transport protein 2B</fullName>
    </recommendedName>
    <alternativeName>
        <fullName evidence="17">Na(+)-dependent phosphate cotransporter 2B</fullName>
    </alternativeName>
    <alternativeName>
        <fullName evidence="15">Sodium/phosphate cotransporter 2B</fullName>
    </alternativeName>
    <alternativeName>
        <fullName evidence="16">Solute carrier family 34 member 2</fullName>
    </alternativeName>
</protein>
<feature type="compositionally biased region" description="Polar residues" evidence="20">
    <location>
        <begin position="20"/>
        <end position="29"/>
    </location>
</feature>
<feature type="compositionally biased region" description="Polar residues" evidence="20">
    <location>
        <begin position="879"/>
        <end position="888"/>
    </location>
</feature>
<keyword evidence="22" id="KW-1185">Reference proteome</keyword>
<comment type="function">
    <text evidence="19">Involved in actively transporting phosphate into cells via Na(+) cotransport.</text>
</comment>
<evidence type="ECO:0000256" key="12">
    <source>
        <dbReference type="ARBA" id="ARBA00023157"/>
    </source>
</evidence>
<feature type="transmembrane region" description="Helical" evidence="21">
    <location>
        <begin position="748"/>
        <end position="769"/>
    </location>
</feature>
<comment type="catalytic activity">
    <reaction evidence="18">
        <text>3 Na(+)(out) + phosphate(out) = 3 Na(+)(in) + phosphate(in)</text>
        <dbReference type="Rhea" id="RHEA:71255"/>
        <dbReference type="ChEBI" id="CHEBI:29101"/>
        <dbReference type="ChEBI" id="CHEBI:43474"/>
    </reaction>
    <physiologicalReaction direction="left-to-right" evidence="18">
        <dbReference type="Rhea" id="RHEA:71256"/>
    </physiologicalReaction>
</comment>
<evidence type="ECO:0000256" key="10">
    <source>
        <dbReference type="ARBA" id="ARBA00023065"/>
    </source>
</evidence>
<evidence type="ECO:0000256" key="1">
    <source>
        <dbReference type="ARBA" id="ARBA00004424"/>
    </source>
</evidence>
<dbReference type="Pfam" id="PF02690">
    <property type="entry name" value="Na_Pi_cotrans"/>
    <property type="match status" value="2"/>
</dbReference>
<name>A0A8M1FG14_URSMA</name>
<dbReference type="Proteomes" id="UP000261680">
    <property type="component" value="Unplaced"/>
</dbReference>
<evidence type="ECO:0000256" key="14">
    <source>
        <dbReference type="ARBA" id="ARBA00023201"/>
    </source>
</evidence>
<evidence type="ECO:0000256" key="2">
    <source>
        <dbReference type="ARBA" id="ARBA00005808"/>
    </source>
</evidence>
<dbReference type="GeneID" id="103658447"/>
<accession>A0A8M1FG14</accession>
<feature type="transmembrane region" description="Helical" evidence="21">
    <location>
        <begin position="553"/>
        <end position="574"/>
    </location>
</feature>